<dbReference type="AlphaFoldDB" id="A0A9P6HTJ4"/>
<proteinExistence type="predicted"/>
<evidence type="ECO:0000313" key="3">
    <source>
        <dbReference type="Proteomes" id="UP000781932"/>
    </source>
</evidence>
<keyword evidence="3" id="KW-1185">Reference proteome</keyword>
<reference evidence="2" key="2">
    <citation type="submission" date="2020-11" db="EMBL/GenBank/DDBJ databases">
        <title>Whole genome sequencing of Colletotrichum sp.</title>
        <authorList>
            <person name="Li H."/>
        </authorList>
    </citation>
    <scope>NUCLEOTIDE SEQUENCE</scope>
    <source>
        <strain evidence="2">CkLH20</strain>
    </source>
</reference>
<accession>A0A9P6HTJ4</accession>
<gene>
    <name evidence="2" type="ORF">CkaCkLH20_12195</name>
</gene>
<evidence type="ECO:0000313" key="2">
    <source>
        <dbReference type="EMBL" id="KAF9870348.1"/>
    </source>
</evidence>
<comment type="caution">
    <text evidence="2">The sequence shown here is derived from an EMBL/GenBank/DDBJ whole genome shotgun (WGS) entry which is preliminary data.</text>
</comment>
<feature type="compositionally biased region" description="Low complexity" evidence="1">
    <location>
        <begin position="484"/>
        <end position="493"/>
    </location>
</feature>
<dbReference type="GeneID" id="62167982"/>
<protein>
    <submittedName>
        <fullName evidence="2">Uncharacterized protein</fullName>
    </submittedName>
</protein>
<evidence type="ECO:0000256" key="1">
    <source>
        <dbReference type="SAM" id="MobiDB-lite"/>
    </source>
</evidence>
<sequence length="519" mass="59315">MKFLNRHSHIKKLCLDRGTDTFIDDHLLPCLSNGNWANLNSLSLTWEGPGMEKSTRPHIARVSESALAAIGSLDSLEQLSLTAGVTCGWRRQWLIDHDAVRESLKGLTRLKRLAISRDTYPVPFDLEEPEYYYAFKAADPEDRKLAKKRNWINELEPIGDSGGETVHEADKIWEYAHRYRMFKQAEKYAEMIPTLEWVYCGEWPMNRAGRIYVARLAWAMKKIECAHTLVEMADNAYICSLKADHVDETQGQGLLPQGHSILDQCLDFAIELSKGRFFQLSSQFPSNEFSLNTTAFADLTHLLRDDPRVSIDEIRLEYDPSSACARFKMPASRIHNYIANQLCQVVVTASASVLPNLQWAREENLVMDDDQRAVIVDAAYQAAIEDRCTECLQRTNGFIRAAIAIKIPYESSYATDASPLRDRLHECLVSLWVWREGQVQCDIHWKSINTRRAYLTLKKSYFTDDVPAPPFPTQHSTRNRNRLSTPSEPTEPAEPAVCIPFTRLKEIIEQAIEYQISVQ</sequence>
<dbReference type="OrthoDB" id="4850716at2759"/>
<reference evidence="2" key="1">
    <citation type="submission" date="2020-03" db="EMBL/GenBank/DDBJ databases">
        <authorList>
            <person name="He L."/>
        </authorList>
    </citation>
    <scope>NUCLEOTIDE SEQUENCE</scope>
    <source>
        <strain evidence="2">CkLH20</strain>
    </source>
</reference>
<dbReference type="Proteomes" id="UP000781932">
    <property type="component" value="Unassembled WGS sequence"/>
</dbReference>
<dbReference type="RefSeq" id="XP_038739809.1">
    <property type="nucleotide sequence ID" value="XM_038894908.1"/>
</dbReference>
<feature type="region of interest" description="Disordered" evidence="1">
    <location>
        <begin position="466"/>
        <end position="493"/>
    </location>
</feature>
<name>A0A9P6HTJ4_9PEZI</name>
<dbReference type="EMBL" id="JAATWM020000055">
    <property type="protein sequence ID" value="KAF9870348.1"/>
    <property type="molecule type" value="Genomic_DNA"/>
</dbReference>
<organism evidence="2 3">
    <name type="scientific">Colletotrichum karsti</name>
    <dbReference type="NCBI Taxonomy" id="1095194"/>
    <lineage>
        <taxon>Eukaryota</taxon>
        <taxon>Fungi</taxon>
        <taxon>Dikarya</taxon>
        <taxon>Ascomycota</taxon>
        <taxon>Pezizomycotina</taxon>
        <taxon>Sordariomycetes</taxon>
        <taxon>Hypocreomycetidae</taxon>
        <taxon>Glomerellales</taxon>
        <taxon>Glomerellaceae</taxon>
        <taxon>Colletotrichum</taxon>
        <taxon>Colletotrichum boninense species complex</taxon>
    </lineage>
</organism>